<reference evidence="2 3" key="1">
    <citation type="submission" date="2015-09" db="EMBL/GenBank/DDBJ databases">
        <title>Draft genome of the parasitic nematode Teladorsagia circumcincta isolate WARC Sus (inbred).</title>
        <authorList>
            <person name="Mitreva M."/>
        </authorList>
    </citation>
    <scope>NUCLEOTIDE SEQUENCE [LARGE SCALE GENOMIC DNA]</scope>
    <source>
        <strain evidence="2 3">S</strain>
    </source>
</reference>
<organism evidence="2 3">
    <name type="scientific">Teladorsagia circumcincta</name>
    <name type="common">Brown stomach worm</name>
    <name type="synonym">Ostertagia circumcincta</name>
    <dbReference type="NCBI Taxonomy" id="45464"/>
    <lineage>
        <taxon>Eukaryota</taxon>
        <taxon>Metazoa</taxon>
        <taxon>Ecdysozoa</taxon>
        <taxon>Nematoda</taxon>
        <taxon>Chromadorea</taxon>
        <taxon>Rhabditida</taxon>
        <taxon>Rhabditina</taxon>
        <taxon>Rhabditomorpha</taxon>
        <taxon>Strongyloidea</taxon>
        <taxon>Trichostrongylidae</taxon>
        <taxon>Teladorsagia</taxon>
    </lineage>
</organism>
<protein>
    <submittedName>
        <fullName evidence="2">Uncharacterized protein</fullName>
    </submittedName>
</protein>
<keyword evidence="3" id="KW-1185">Reference proteome</keyword>
<evidence type="ECO:0000313" key="3">
    <source>
        <dbReference type="Proteomes" id="UP000230423"/>
    </source>
</evidence>
<gene>
    <name evidence="2" type="ORF">TELCIR_03491</name>
</gene>
<evidence type="ECO:0000256" key="1">
    <source>
        <dbReference type="SAM" id="MobiDB-lite"/>
    </source>
</evidence>
<feature type="region of interest" description="Disordered" evidence="1">
    <location>
        <begin position="1"/>
        <end position="40"/>
    </location>
</feature>
<feature type="compositionally biased region" description="Polar residues" evidence="1">
    <location>
        <begin position="22"/>
        <end position="32"/>
    </location>
</feature>
<dbReference type="OrthoDB" id="43547at2759"/>
<dbReference type="AlphaFoldDB" id="A0A2G9UW73"/>
<proteinExistence type="predicted"/>
<evidence type="ECO:0000313" key="2">
    <source>
        <dbReference type="EMBL" id="PIO74495.1"/>
    </source>
</evidence>
<accession>A0A2G9UW73</accession>
<name>A0A2G9UW73_TELCI</name>
<sequence>MSNRDDDTEGNLSSRRRFSSGGHLQSSTTAALTINKPPTLGDSYGYRIGFWRSIGSI</sequence>
<dbReference type="Proteomes" id="UP000230423">
    <property type="component" value="Unassembled WGS sequence"/>
</dbReference>
<dbReference type="EMBL" id="KZ345267">
    <property type="protein sequence ID" value="PIO74495.1"/>
    <property type="molecule type" value="Genomic_DNA"/>
</dbReference>